<dbReference type="EMBL" id="BNAV01000001">
    <property type="protein sequence ID" value="GHF39850.1"/>
    <property type="molecule type" value="Genomic_DNA"/>
</dbReference>
<evidence type="ECO:0000313" key="1">
    <source>
        <dbReference type="EMBL" id="GHF39850.1"/>
    </source>
</evidence>
<accession>A0A8H9INZ5</accession>
<dbReference type="Proteomes" id="UP000658656">
    <property type="component" value="Unassembled WGS sequence"/>
</dbReference>
<dbReference type="InterPro" id="IPR049709">
    <property type="entry name" value="IniB-like_N"/>
</dbReference>
<sequence length="385" mass="36386">METALSQPIQTLHEFVLSLVSDGASQSAFLSDPQAVLAGAGLSDITAGDVQEVTALVVDHAPAPVADAVEAALAALPADGPDDLGCAIEHLKCVATTVPAGLGSLATATSASADGFAGSAAYTGSHLDATLAGAASTGGVSLAGDVVSDVAQLSGSVAAGGDSLAASLTGGAGDATFAGALAAGDGAVAAAAQSVSPLGTYALATDGLSLPDLGSAGDLGSSLDAHALGDTSPVVDAASGYTDSIGSFAAGTVSDGSTAVAGYLSPAGSQVAGAVAQGGSEVAQHLDSGTAAVSGALSHVPAVPAPNLPVSLPTDLPVHVTAELPHSLPDVTHLPDAAHDVVATAQSATSGVVAHSPVADLGSLGHTAALPDLGDALHTDLPLGH</sequence>
<comment type="caution">
    <text evidence="1">The sequence shown here is derived from an EMBL/GenBank/DDBJ whole genome shotgun (WGS) entry which is preliminary data.</text>
</comment>
<gene>
    <name evidence="1" type="ORF">GCM10017566_11520</name>
</gene>
<protein>
    <submittedName>
        <fullName evidence="1">Uncharacterized protein</fullName>
    </submittedName>
</protein>
<dbReference type="NCBIfam" id="NF038175">
    <property type="entry name" value="IniB_NTERM"/>
    <property type="match status" value="1"/>
</dbReference>
<reference evidence="1" key="2">
    <citation type="submission" date="2020-09" db="EMBL/GenBank/DDBJ databases">
        <authorList>
            <person name="Sun Q."/>
            <person name="Zhou Y."/>
        </authorList>
    </citation>
    <scope>NUCLEOTIDE SEQUENCE</scope>
    <source>
        <strain evidence="1">CGMCC 4.7679</strain>
    </source>
</reference>
<proteinExistence type="predicted"/>
<name>A0A8H9INZ5_9PSEU</name>
<keyword evidence="2" id="KW-1185">Reference proteome</keyword>
<organism evidence="1 2">
    <name type="scientific">Amycolatopsis bartoniae</name>
    <dbReference type="NCBI Taxonomy" id="941986"/>
    <lineage>
        <taxon>Bacteria</taxon>
        <taxon>Bacillati</taxon>
        <taxon>Actinomycetota</taxon>
        <taxon>Actinomycetes</taxon>
        <taxon>Pseudonocardiales</taxon>
        <taxon>Pseudonocardiaceae</taxon>
        <taxon>Amycolatopsis</taxon>
    </lineage>
</organism>
<dbReference type="AlphaFoldDB" id="A0A8H9INZ5"/>
<reference evidence="1" key="1">
    <citation type="journal article" date="2014" name="Int. J. Syst. Evol. Microbiol.">
        <title>Complete genome sequence of Corynebacterium casei LMG S-19264T (=DSM 44701T), isolated from a smear-ripened cheese.</title>
        <authorList>
            <consortium name="US DOE Joint Genome Institute (JGI-PGF)"/>
            <person name="Walter F."/>
            <person name="Albersmeier A."/>
            <person name="Kalinowski J."/>
            <person name="Ruckert C."/>
        </authorList>
    </citation>
    <scope>NUCLEOTIDE SEQUENCE</scope>
    <source>
        <strain evidence="1">CGMCC 4.7679</strain>
    </source>
</reference>
<evidence type="ECO:0000313" key="2">
    <source>
        <dbReference type="Proteomes" id="UP000658656"/>
    </source>
</evidence>